<dbReference type="InterPro" id="IPR033966">
    <property type="entry name" value="RuBisCO"/>
</dbReference>
<dbReference type="Proteomes" id="UP001246244">
    <property type="component" value="Unassembled WGS sequence"/>
</dbReference>
<dbReference type="InterPro" id="IPR036422">
    <property type="entry name" value="RuBisCO_lsu_N_sf"/>
</dbReference>
<dbReference type="InterPro" id="IPR017712">
    <property type="entry name" value="RuBisCO_III"/>
</dbReference>
<dbReference type="Gene3D" id="3.20.20.110">
    <property type="entry name" value="Ribulose bisphosphate carboxylase, large subunit, C-terminal domain"/>
    <property type="match status" value="1"/>
</dbReference>
<evidence type="ECO:0000256" key="3">
    <source>
        <dbReference type="ARBA" id="ARBA00023002"/>
    </source>
</evidence>
<gene>
    <name evidence="6 9" type="primary">rbcL</name>
    <name evidence="9" type="ORF">RG963_07275</name>
</gene>
<evidence type="ECO:0000259" key="7">
    <source>
        <dbReference type="Pfam" id="PF00016"/>
    </source>
</evidence>
<comment type="function">
    <text evidence="6">Catalyzes the addition of molecular CO(2) and H(2)O to ribulose 1,5-bisphosphate (RuBP), generating two molecules of 3-phosphoglycerate (3-PGA). Functions in an archaeal AMP degradation pathway, together with AMP phosphorylase and R15P isomerase.</text>
</comment>
<dbReference type="InterPro" id="IPR036376">
    <property type="entry name" value="RuBisCO_lsu_C_sf"/>
</dbReference>
<feature type="site" description="Transition state stabilizer" evidence="6">
    <location>
        <position position="317"/>
    </location>
</feature>
<comment type="caution">
    <text evidence="9">The sequence shown here is derived from an EMBL/GenBank/DDBJ whole genome shotgun (WGS) entry which is preliminary data.</text>
</comment>
<dbReference type="Gene3D" id="3.30.70.150">
    <property type="entry name" value="RuBisCO large subunit, N-terminal domain"/>
    <property type="match status" value="1"/>
</dbReference>
<dbReference type="CDD" id="cd08213">
    <property type="entry name" value="RuBisCO_large_III"/>
    <property type="match status" value="1"/>
</dbReference>
<dbReference type="Pfam" id="PF00016">
    <property type="entry name" value="RuBisCO_large"/>
    <property type="match status" value="1"/>
</dbReference>
<feature type="active site" description="Proton acceptor" evidence="6">
    <location>
        <position position="277"/>
    </location>
</feature>
<comment type="catalytic activity">
    <reaction evidence="6">
        <text>D-ribulose 1,5-bisphosphate + O2 = 2-phosphoglycolate + (2R)-3-phosphoglycerate + 2 H(+)</text>
        <dbReference type="Rhea" id="RHEA:36631"/>
        <dbReference type="ChEBI" id="CHEBI:15378"/>
        <dbReference type="ChEBI" id="CHEBI:15379"/>
        <dbReference type="ChEBI" id="CHEBI:57870"/>
        <dbReference type="ChEBI" id="CHEBI:58033"/>
        <dbReference type="ChEBI" id="CHEBI:58272"/>
    </reaction>
</comment>
<dbReference type="InterPro" id="IPR017443">
    <property type="entry name" value="RuBisCO_lsu_fd_N"/>
</dbReference>
<evidence type="ECO:0000256" key="6">
    <source>
        <dbReference type="HAMAP-Rule" id="MF_01133"/>
    </source>
</evidence>
<dbReference type="SUPFAM" id="SSF51649">
    <property type="entry name" value="RuBisCo, C-terminal domain"/>
    <property type="match status" value="1"/>
</dbReference>
<comment type="cofactor">
    <cofactor evidence="6">
        <name>Mg(2+)</name>
        <dbReference type="ChEBI" id="CHEBI:18420"/>
    </cofactor>
    <text evidence="6">Binds 1 Mg(2+) ion per subunit.</text>
</comment>
<evidence type="ECO:0000256" key="5">
    <source>
        <dbReference type="ARBA" id="ARBA00023300"/>
    </source>
</evidence>
<dbReference type="SFLD" id="SFLDS00014">
    <property type="entry name" value="RuBisCO"/>
    <property type="match status" value="1"/>
</dbReference>
<name>A0ABU2D0S7_9EURY</name>
<feature type="binding site" evidence="6">
    <location>
        <position position="187"/>
    </location>
    <ligand>
        <name>Mg(2+)</name>
        <dbReference type="ChEBI" id="CHEBI:18420"/>
    </ligand>
</feature>
<feature type="binding site" evidence="6">
    <location>
        <begin position="383"/>
        <end position="386"/>
    </location>
    <ligand>
        <name>substrate</name>
    </ligand>
</feature>
<dbReference type="SFLD" id="SFLDG00301">
    <property type="entry name" value="RuBisCO-like_proteins"/>
    <property type="match status" value="1"/>
</dbReference>
<evidence type="ECO:0000256" key="2">
    <source>
        <dbReference type="ARBA" id="ARBA00022842"/>
    </source>
</evidence>
<dbReference type="EC" id="4.1.1.39" evidence="6"/>
<proteinExistence type="inferred from homology"/>
<evidence type="ECO:0000313" key="9">
    <source>
        <dbReference type="EMBL" id="MDR7665583.1"/>
    </source>
</evidence>
<keyword evidence="1 6" id="KW-0479">Metal-binding</keyword>
<dbReference type="PANTHER" id="PTHR42704:SF17">
    <property type="entry name" value="RIBULOSE BISPHOSPHATE CARBOXYLASE LARGE CHAIN"/>
    <property type="match status" value="1"/>
</dbReference>
<dbReference type="NCBIfam" id="NF003252">
    <property type="entry name" value="PRK04208.1"/>
    <property type="match status" value="1"/>
</dbReference>
<dbReference type="PANTHER" id="PTHR42704">
    <property type="entry name" value="RIBULOSE BISPHOSPHATE CARBOXYLASE"/>
    <property type="match status" value="1"/>
</dbReference>
<keyword evidence="3 6" id="KW-0560">Oxidoreductase</keyword>
<dbReference type="SUPFAM" id="SSF54966">
    <property type="entry name" value="RuBisCO, large subunit, small (N-terminal) domain"/>
    <property type="match status" value="1"/>
</dbReference>
<dbReference type="EMBL" id="JAVKPK010000023">
    <property type="protein sequence ID" value="MDR7665583.1"/>
    <property type="molecule type" value="Genomic_DNA"/>
</dbReference>
<feature type="binding site" evidence="6">
    <location>
        <position position="278"/>
    </location>
    <ligand>
        <name>substrate</name>
    </ligand>
</feature>
<reference evidence="10" key="1">
    <citation type="submission" date="2023-07" db="EMBL/GenBank/DDBJ databases">
        <title>Whole-genome sequencing of a new Methanosarcina sp. Z-7115.</title>
        <authorList>
            <person name="Zhilina T.N."/>
            <person name="Merkel A.Y."/>
        </authorList>
    </citation>
    <scope>NUCLEOTIDE SEQUENCE [LARGE SCALE GENOMIC DNA]</scope>
    <source>
        <strain evidence="10">Z-7115</strain>
    </source>
</reference>
<feature type="domain" description="Ribulose bisphosphate carboxylase large subunit ferrodoxin-like N-terminal" evidence="8">
    <location>
        <begin position="11"/>
        <end position="127"/>
    </location>
</feature>
<dbReference type="RefSeq" id="WP_310575634.1">
    <property type="nucleotide sequence ID" value="NZ_JAVKPK010000023.1"/>
</dbReference>
<evidence type="ECO:0000256" key="4">
    <source>
        <dbReference type="ARBA" id="ARBA00023239"/>
    </source>
</evidence>
<feature type="active site" description="Proton acceptor" evidence="6">
    <location>
        <position position="158"/>
    </location>
</feature>
<protein>
    <recommendedName>
        <fullName evidence="6">Ribulose bisphosphate carboxylase</fullName>
        <shortName evidence="6">RuBisCO</shortName>
        <ecNumber evidence="6">4.1.1.39</ecNumber>
    </recommendedName>
</protein>
<comment type="subunit">
    <text evidence="6">Homodimer or homodecamer. In contrast to form I RuBisCO, the form III RuBisCO is composed solely of large subunits.</text>
</comment>
<feature type="domain" description="Ribulose bisphosphate carboxylase large subunit C-terminal" evidence="7">
    <location>
        <begin position="139"/>
        <end position="432"/>
    </location>
</feature>
<dbReference type="Pfam" id="PF02788">
    <property type="entry name" value="RuBisCO_large_N"/>
    <property type="match status" value="1"/>
</dbReference>
<dbReference type="NCBIfam" id="TIGR03326">
    <property type="entry name" value="rubisco_III"/>
    <property type="match status" value="1"/>
</dbReference>
<keyword evidence="10" id="KW-1185">Reference proteome</keyword>
<feature type="binding site" evidence="6">
    <location>
        <position position="186"/>
    </location>
    <ligand>
        <name>Mg(2+)</name>
        <dbReference type="ChEBI" id="CHEBI:18420"/>
    </ligand>
</feature>
<dbReference type="InterPro" id="IPR000685">
    <property type="entry name" value="RuBisCO_lsu_C"/>
</dbReference>
<keyword evidence="5 6" id="KW-0120">Carbon dioxide fixation</keyword>
<dbReference type="GO" id="GO:0016984">
    <property type="term" value="F:ribulose-bisphosphate carboxylase activity"/>
    <property type="evidence" value="ECO:0007669"/>
    <property type="project" value="UniProtKB-EC"/>
</dbReference>
<comment type="catalytic activity">
    <reaction evidence="6">
        <text>2 (2R)-3-phosphoglycerate + 2 H(+) = D-ribulose 1,5-bisphosphate + CO2 + H2O</text>
        <dbReference type="Rhea" id="RHEA:23124"/>
        <dbReference type="ChEBI" id="CHEBI:15377"/>
        <dbReference type="ChEBI" id="CHEBI:15378"/>
        <dbReference type="ChEBI" id="CHEBI:16526"/>
        <dbReference type="ChEBI" id="CHEBI:57870"/>
        <dbReference type="ChEBI" id="CHEBI:58272"/>
        <dbReference type="EC" id="4.1.1.39"/>
    </reaction>
</comment>
<feature type="binding site" evidence="6">
    <location>
        <position position="310"/>
    </location>
    <ligand>
        <name>substrate</name>
    </ligand>
</feature>
<accession>A0ABU2D0S7</accession>
<keyword evidence="4 6" id="KW-0456">Lyase</keyword>
<feature type="binding site" description="via carbamate group" evidence="6">
    <location>
        <position position="184"/>
    </location>
    <ligand>
        <name>Mg(2+)</name>
        <dbReference type="ChEBI" id="CHEBI:18420"/>
    </ligand>
</feature>
<sequence length="435" mass="47944">MQSGVTKMRRDYIDRDYSPKNTDLICEFHLEPSEGVDFEEAATHMAGESSIDSWTEIATLSPELAAKLKPYVFYVDEEAQTVRVAYSEELFELGSVPQVLSAVAGNILSMKIVDNLRLQDIAFPKSMLREFKGPNFGLSGIRKLVGVQDRPLIGTIVKPKVGLTSEKHAEVAYNSFAGGCDLVKDDENLTDQKFNGFEKRAELTLKLAEKAESETGERKMYLCNITAPTCKEMIRRMNILKDLGASYAMIDVVPAGWTALQTLREEAEDVGLVLHAHRCMHSAYTRNPRHGISMVVVAKLCRLIGLDQLHIGTVVGKMHGEKHEVLTLRDECVLDNVPADESQHVLAQDWGELKPMFPVASGGLAPTMIPDLYSIFGKDVIMQFGGGIHAHPMGTAAGAAACRQALEASLEGVTLQEYAKSHKELEVALGKWLKK</sequence>
<evidence type="ECO:0000259" key="8">
    <source>
        <dbReference type="Pfam" id="PF02788"/>
    </source>
</evidence>
<feature type="binding site" evidence="6">
    <location>
        <position position="160"/>
    </location>
    <ligand>
        <name>substrate</name>
    </ligand>
</feature>
<evidence type="ECO:0000313" key="10">
    <source>
        <dbReference type="Proteomes" id="UP001246244"/>
    </source>
</evidence>
<feature type="modified residue" description="N6-carboxylysine" evidence="6">
    <location>
        <position position="184"/>
    </location>
</feature>
<keyword evidence="2 6" id="KW-0460">Magnesium</keyword>
<comment type="similarity">
    <text evidence="6">Belongs to the RuBisCO large chain family. Type III subfamily.</text>
</comment>
<dbReference type="HAMAP" id="MF_01133">
    <property type="entry name" value="RuBisCO_L_type3"/>
    <property type="match status" value="1"/>
</dbReference>
<evidence type="ECO:0000256" key="1">
    <source>
        <dbReference type="ARBA" id="ARBA00022723"/>
    </source>
</evidence>
<organism evidence="9 10">
    <name type="scientific">Methanosarcina baikalica</name>
    <dbReference type="NCBI Taxonomy" id="3073890"/>
    <lineage>
        <taxon>Archaea</taxon>
        <taxon>Methanobacteriati</taxon>
        <taxon>Methanobacteriota</taxon>
        <taxon>Stenosarchaea group</taxon>
        <taxon>Methanomicrobia</taxon>
        <taxon>Methanosarcinales</taxon>
        <taxon>Methanosarcinaceae</taxon>
        <taxon>Methanosarcina</taxon>
    </lineage>
</organism>
<comment type="miscellaneous">
    <text evidence="6">Because the Archaea possessing a type III RuBisCO are all anaerobic, it is most likely that only the carboxylase activity of RuBisCO, and not the competitive oxygenase activity (by which RuBP reacts with O(2) to form one molecule of 3-phosphoglycerate and one molecule of 2-phosphoglycolate), is biologically relevant in these strains.</text>
</comment>
<feature type="binding site" evidence="6">
    <location>
        <begin position="361"/>
        <end position="363"/>
    </location>
    <ligand>
        <name>substrate</name>
    </ligand>
</feature>